<protein>
    <submittedName>
        <fullName evidence="2">Uncharacterized protein</fullName>
    </submittedName>
</protein>
<feature type="compositionally biased region" description="Basic residues" evidence="1">
    <location>
        <begin position="1"/>
        <end position="16"/>
    </location>
</feature>
<proteinExistence type="predicted"/>
<dbReference type="EMBL" id="FLQW01000014">
    <property type="protein sequence ID" value="SBS81338.1"/>
    <property type="molecule type" value="Genomic_DNA"/>
</dbReference>
<accession>A0A1A8VL78</accession>
<feature type="region of interest" description="Disordered" evidence="1">
    <location>
        <begin position="1"/>
        <end position="32"/>
    </location>
</feature>
<evidence type="ECO:0000256" key="1">
    <source>
        <dbReference type="SAM" id="MobiDB-lite"/>
    </source>
</evidence>
<dbReference type="Proteomes" id="UP000078597">
    <property type="component" value="Unassembled WGS sequence"/>
</dbReference>
<sequence length="163" mass="19956">MVNKKRRKTKRGKIKGRREMENGNGKWKRKMENGKWKRKMEKENGKWKMENGKWKMEKENGTCKREDVKEKMQKGRCKREKGRWEMQKAKIYLLMERIQLNTFTYYFIRLEVNRVREVVPIILIASVLHNEQVDEKAEKEKCENEYNVLLECLDKYNRSNHRA</sequence>
<name>A0A1A8VL78_PLAMA</name>
<organism evidence="2 3">
    <name type="scientific">Plasmodium malariae</name>
    <dbReference type="NCBI Taxonomy" id="5858"/>
    <lineage>
        <taxon>Eukaryota</taxon>
        <taxon>Sar</taxon>
        <taxon>Alveolata</taxon>
        <taxon>Apicomplexa</taxon>
        <taxon>Aconoidasida</taxon>
        <taxon>Haemosporida</taxon>
        <taxon>Plasmodiidae</taxon>
        <taxon>Plasmodium</taxon>
        <taxon>Plasmodium (Plasmodium)</taxon>
    </lineage>
</organism>
<gene>
    <name evidence="2" type="ORF">PMALA_000320</name>
</gene>
<evidence type="ECO:0000313" key="2">
    <source>
        <dbReference type="EMBL" id="SBS81338.1"/>
    </source>
</evidence>
<reference evidence="3" key="1">
    <citation type="submission" date="2016-05" db="EMBL/GenBank/DDBJ databases">
        <authorList>
            <person name="Naeem Raeece"/>
        </authorList>
    </citation>
    <scope>NUCLEOTIDE SEQUENCE [LARGE SCALE GENOMIC DNA]</scope>
</reference>
<evidence type="ECO:0000313" key="3">
    <source>
        <dbReference type="Proteomes" id="UP000078597"/>
    </source>
</evidence>
<dbReference type="AlphaFoldDB" id="A0A1A8VL78"/>